<evidence type="ECO:0000313" key="5">
    <source>
        <dbReference type="Proteomes" id="UP000285146"/>
    </source>
</evidence>
<name>A0A423WTE1_9PEZI</name>
<organism evidence="4 5">
    <name type="scientific">Cytospora leucostoma</name>
    <dbReference type="NCBI Taxonomy" id="1230097"/>
    <lineage>
        <taxon>Eukaryota</taxon>
        <taxon>Fungi</taxon>
        <taxon>Dikarya</taxon>
        <taxon>Ascomycota</taxon>
        <taxon>Pezizomycotina</taxon>
        <taxon>Sordariomycetes</taxon>
        <taxon>Sordariomycetidae</taxon>
        <taxon>Diaporthales</taxon>
        <taxon>Cytosporaceae</taxon>
        <taxon>Cytospora</taxon>
    </lineage>
</organism>
<accession>A0A423WTE1</accession>
<dbReference type="Gene3D" id="3.90.25.10">
    <property type="entry name" value="UDP-galactose 4-epimerase, domain 1"/>
    <property type="match status" value="1"/>
</dbReference>
<keyword evidence="1" id="KW-0521">NADP</keyword>
<sequence>MASEKKTILITGAAGFIGQRLTAALLNKHPEYRLVLTDVVSPKIPSDVQNAENAVPIQADLTDPSSLESLIAASQPLSAVFILHGIMSSGSEANPDLSLKVNLYATRALLLKLGETSTGVRVIYASSQAVYGAPLPDIITDSVTPTPAGVYGTHKLMMEIFINDLHRRGVIDAIAVRFPTISVRAGEPTQAASSFLSGMIREPMNGQLCVIPLEDRSYRAVLSGPGTLIENLLKVLELPSDALPPHIRWLNFPGISVSVQELLDALAKVGGQDRLKYIKEEADPVTERILRSWPVRVDDSTAISLGLKRDENAESLVREYVESMGAQSVVTRTQQGIV</sequence>
<dbReference type="EMBL" id="LKEB01000041">
    <property type="protein sequence ID" value="ROW06710.1"/>
    <property type="molecule type" value="Genomic_DNA"/>
</dbReference>
<evidence type="ECO:0000259" key="3">
    <source>
        <dbReference type="Pfam" id="PF01370"/>
    </source>
</evidence>
<gene>
    <name evidence="4" type="ORF">VPNG_06747</name>
</gene>
<keyword evidence="2" id="KW-0119">Carbohydrate metabolism</keyword>
<dbReference type="Proteomes" id="UP000285146">
    <property type="component" value="Unassembled WGS sequence"/>
</dbReference>
<evidence type="ECO:0000256" key="2">
    <source>
        <dbReference type="ARBA" id="ARBA00023277"/>
    </source>
</evidence>
<dbReference type="InterPro" id="IPR036291">
    <property type="entry name" value="NAD(P)-bd_dom_sf"/>
</dbReference>
<reference evidence="4 5" key="1">
    <citation type="submission" date="2015-09" db="EMBL/GenBank/DDBJ databases">
        <title>Host preference determinants of Valsa canker pathogens revealed by comparative genomics.</title>
        <authorList>
            <person name="Yin Z."/>
            <person name="Huang L."/>
        </authorList>
    </citation>
    <scope>NUCLEOTIDE SEQUENCE [LARGE SCALE GENOMIC DNA]</scope>
    <source>
        <strain evidence="4 5">SXYLt</strain>
    </source>
</reference>
<feature type="domain" description="NAD-dependent epimerase/dehydratase" evidence="3">
    <location>
        <begin position="8"/>
        <end position="207"/>
    </location>
</feature>
<keyword evidence="5" id="KW-1185">Reference proteome</keyword>
<dbReference type="Gene3D" id="3.40.50.720">
    <property type="entry name" value="NAD(P)-binding Rossmann-like Domain"/>
    <property type="match status" value="1"/>
</dbReference>
<proteinExistence type="predicted"/>
<comment type="caution">
    <text evidence="4">The sequence shown here is derived from an EMBL/GenBank/DDBJ whole genome shotgun (WGS) entry which is preliminary data.</text>
</comment>
<evidence type="ECO:0000256" key="1">
    <source>
        <dbReference type="ARBA" id="ARBA00022857"/>
    </source>
</evidence>
<protein>
    <recommendedName>
        <fullName evidence="3">NAD-dependent epimerase/dehydratase domain-containing protein</fullName>
    </recommendedName>
</protein>
<dbReference type="PANTHER" id="PTHR43103">
    <property type="entry name" value="NUCLEOSIDE-DIPHOSPHATE-SUGAR EPIMERASE"/>
    <property type="match status" value="1"/>
</dbReference>
<evidence type="ECO:0000313" key="4">
    <source>
        <dbReference type="EMBL" id="ROW06710.1"/>
    </source>
</evidence>
<dbReference type="OrthoDB" id="16464at2759"/>
<dbReference type="AlphaFoldDB" id="A0A423WTE1"/>
<dbReference type="Pfam" id="PF01370">
    <property type="entry name" value="Epimerase"/>
    <property type="match status" value="1"/>
</dbReference>
<dbReference type="SUPFAM" id="SSF51735">
    <property type="entry name" value="NAD(P)-binding Rossmann-fold domains"/>
    <property type="match status" value="1"/>
</dbReference>
<dbReference type="STRING" id="1230097.A0A423WTE1"/>
<dbReference type="PANTHER" id="PTHR43103:SF3">
    <property type="entry name" value="ADP-L-GLYCERO-D-MANNO-HEPTOSE-6-EPIMERASE"/>
    <property type="match status" value="1"/>
</dbReference>
<dbReference type="InParanoid" id="A0A423WTE1"/>
<dbReference type="InterPro" id="IPR001509">
    <property type="entry name" value="Epimerase_deHydtase"/>
</dbReference>